<dbReference type="GO" id="GO:0000123">
    <property type="term" value="C:histone acetyltransferase complex"/>
    <property type="evidence" value="ECO:0007669"/>
    <property type="project" value="TreeGrafter"/>
</dbReference>
<dbReference type="SUPFAM" id="SSF57903">
    <property type="entry name" value="FYVE/PHD zinc finger"/>
    <property type="match status" value="1"/>
</dbReference>
<name>L5MI87_MYODS</name>
<evidence type="ECO:0000256" key="16">
    <source>
        <dbReference type="ARBA" id="ARBA00038371"/>
    </source>
</evidence>
<evidence type="ECO:0000256" key="11">
    <source>
        <dbReference type="ARBA" id="ARBA00022833"/>
    </source>
</evidence>
<dbReference type="Pfam" id="PF07986">
    <property type="entry name" value="TBCC"/>
    <property type="match status" value="1"/>
</dbReference>
<feature type="domain" description="C-CAP/cofactor C-like" evidence="21">
    <location>
        <begin position="160"/>
        <end position="316"/>
    </location>
</feature>
<dbReference type="SUPFAM" id="SSF109640">
    <property type="entry name" value="KRAB domain (Kruppel-associated box)"/>
    <property type="match status" value="1"/>
</dbReference>
<dbReference type="EMBL" id="KB099468">
    <property type="protein sequence ID" value="ELK38086.1"/>
    <property type="molecule type" value="Genomic_DNA"/>
</dbReference>
<evidence type="ECO:0000256" key="15">
    <source>
        <dbReference type="ARBA" id="ARBA00023288"/>
    </source>
</evidence>
<feature type="region of interest" description="Disordered" evidence="18">
    <location>
        <begin position="1078"/>
        <end position="1122"/>
    </location>
</feature>
<evidence type="ECO:0000256" key="13">
    <source>
        <dbReference type="ARBA" id="ARBA00023136"/>
    </source>
</evidence>
<comment type="subcellular location">
    <subcellularLocation>
        <location evidence="1">Cell membrane</location>
        <topology evidence="1">Lipid-anchor</topology>
        <orientation evidence="1">Cytoplasmic side</orientation>
    </subcellularLocation>
</comment>
<dbReference type="InterPro" id="IPR011011">
    <property type="entry name" value="Znf_FYVE_PHD"/>
</dbReference>
<dbReference type="FunFam" id="3.30.40.10:FF:000030">
    <property type="entry name" value="Protein Jade-1 isoform 1"/>
    <property type="match status" value="1"/>
</dbReference>
<keyword evidence="6" id="KW-0519">Myristate</keyword>
<keyword evidence="14" id="KW-0564">Palmitate</keyword>
<evidence type="ECO:0000256" key="6">
    <source>
        <dbReference type="ARBA" id="ARBA00022707"/>
    </source>
</evidence>
<sequence length="1177" mass="133236">MAMSQESLTFRDVFVDFTLEEWQQLDFSQKNLYRDVMLENYGHVVSVGYLVDTPDVIFRFGQGDEARREDGEPIIQSCPEFWKVDNQKDNHKESQDKSLWQATFIHQETLKDAKQSPTESSTESAHSPHHRRKAPWEPEEQEASVSAKHQLPQLQLFQTQAWAELSSAFSGVDPKDYVFSGLKNETVGRLPGKVAGQQFLIQDCESCNIYIFDHSATITIDDCTNCIIFLGPVKSSVFFRNCRDCKCALACQQFRMRDCRKLEVFLCCATQPIIESSTNIKFGCFQWYYPELAFQFKDAGLSIFNNNWSNIHDFTPVSGEVNWSLLPENAVIHNYVPLPTTNELQAVRISTEANRSIVPVTHGQRQKNSDESCLVVLFAGDYTIANAMKLIDEMVHLGFFLIQTKEVSMNAEDAQRVFRERAPEFLQLLDRGPVIALEFNGDRVVEDCQNVVNEIFKSTKPSHLLPSHAVLAFYDTFSHGLCKRDHGIGQPSQPLQLLAFDPCSRCGFVWKDVQKVIRKMSGPSTSFTGSRYRNKSKIPNEHQKSAEVFRKDLISAMKVSDSHHIHPDSYYLFTDTWKEEWEKGVQVPANPDTLPQPSLRIIADRVKDVLFTRPRKYIHCSKPENSELGYVNIREQAASVCRYDLDDMDMFWLQSVNEDLKEMGCELVDENLMEKTVEVLERRCHENMKHAIATEEGLGIEYDEDVICDVCRSPESEDGNDMVFCDKCNICVHQACYGILKIPEGSWLCRSCVVGVPAQCVLCPKKGGAMKTTRTGTKWAHVSCALWIPEVSIGCPERMEPITKISHIPPSRWALVCYLCKVKTGACIQCSVKTCTTAFHVTCAFEHNLEMKTILDEDDEVRFKSFCLKHGQSRQKLGETEYPPYWAKEQSPAKDDKTSPRAQKLQELEEEFYSLVNVKDVSTELGLPLLTVDLIYNYWKLKRKSNFNKPLFPPREDEEKGLVQPKAQSIHTRMSMFMHLRQDLERLLRSVIGDLRSWVRGRETATASVHGRGFPVPHPASVICDGRSLVLGFPLLHPASVICDGRSWVRVREAAAASISGRGFLAHTQLPRSVTAEAQCRGDHRSQVRGQGSSLHQRPATASLPRTDDHRSRVRGRSQKLGAGQASVLGRGFPALLSTEAWCSTREAAAASVPGRHFPDLHLASEMGDAYVCMTHN</sequence>
<dbReference type="Gene3D" id="3.30.40.10">
    <property type="entry name" value="Zinc/RING finger domain, C3HC4 (zinc finger)"/>
    <property type="match status" value="2"/>
</dbReference>
<dbReference type="InterPro" id="IPR019542">
    <property type="entry name" value="Enhancer_polycomb-like_N"/>
</dbReference>
<dbReference type="InterPro" id="IPR001909">
    <property type="entry name" value="KRAB"/>
</dbReference>
<evidence type="ECO:0000256" key="7">
    <source>
        <dbReference type="ARBA" id="ARBA00022723"/>
    </source>
</evidence>
<dbReference type="PROSITE" id="PS51805">
    <property type="entry name" value="EPHD"/>
    <property type="match status" value="1"/>
</dbReference>
<accession>L5MI87</accession>
<dbReference type="InterPro" id="IPR036051">
    <property type="entry name" value="KRAB_dom_sf"/>
</dbReference>
<dbReference type="AlphaFoldDB" id="L5MI87"/>
<dbReference type="SUPFAM" id="SSF54919">
    <property type="entry name" value="Nucleoside diphosphate kinase, NDK"/>
    <property type="match status" value="1"/>
</dbReference>
<keyword evidence="24" id="KW-1185">Reference proteome</keyword>
<organism evidence="23 24">
    <name type="scientific">Myotis davidii</name>
    <name type="common">David's myotis</name>
    <dbReference type="NCBI Taxonomy" id="225400"/>
    <lineage>
        <taxon>Eukaryota</taxon>
        <taxon>Metazoa</taxon>
        <taxon>Chordata</taxon>
        <taxon>Craniata</taxon>
        <taxon>Vertebrata</taxon>
        <taxon>Euteleostomi</taxon>
        <taxon>Mammalia</taxon>
        <taxon>Eutheria</taxon>
        <taxon>Laurasiatheria</taxon>
        <taxon>Chiroptera</taxon>
        <taxon>Yangochiroptera</taxon>
        <taxon>Vespertilionidae</taxon>
        <taxon>Myotis</taxon>
    </lineage>
</organism>
<dbReference type="eggNOG" id="KOG0954">
    <property type="taxonomic scope" value="Eukaryota"/>
</dbReference>
<dbReference type="InterPro" id="IPR034732">
    <property type="entry name" value="EPHD"/>
</dbReference>
<dbReference type="GO" id="GO:0005096">
    <property type="term" value="F:GTPase activator activity"/>
    <property type="evidence" value="ECO:0007669"/>
    <property type="project" value="UniProtKB-KW"/>
</dbReference>
<dbReference type="Gene3D" id="3.30.70.141">
    <property type="entry name" value="Nucleoside diphosphate kinase-like domain"/>
    <property type="match status" value="1"/>
</dbReference>
<feature type="region of interest" description="Disordered" evidence="18">
    <location>
        <begin position="110"/>
        <end position="147"/>
    </location>
</feature>
<comment type="similarity">
    <text evidence="16">Belongs to the JADE family.</text>
</comment>
<dbReference type="PANTHER" id="PTHR13793:SF27">
    <property type="entry name" value="PROTEIN JADE-3"/>
    <property type="match status" value="1"/>
</dbReference>
<dbReference type="InterPro" id="IPR019786">
    <property type="entry name" value="Zinc_finger_PHD-type_CS"/>
</dbReference>
<feature type="domain" description="PHD-type" evidence="19">
    <location>
        <begin position="705"/>
        <end position="755"/>
    </location>
</feature>
<comment type="similarity">
    <text evidence="2">Belongs to the TBCC family.</text>
</comment>
<evidence type="ECO:0000256" key="10">
    <source>
        <dbReference type="ARBA" id="ARBA00022771"/>
    </source>
</evidence>
<dbReference type="CDD" id="cd07765">
    <property type="entry name" value="KRAB_A-box"/>
    <property type="match status" value="1"/>
</dbReference>
<dbReference type="PROSITE" id="PS50016">
    <property type="entry name" value="ZF_PHD_2"/>
    <property type="match status" value="1"/>
</dbReference>
<dbReference type="GO" id="GO:0005525">
    <property type="term" value="F:GTP binding"/>
    <property type="evidence" value="ECO:0007669"/>
    <property type="project" value="UniProtKB-KW"/>
</dbReference>
<evidence type="ECO:0000256" key="5">
    <source>
        <dbReference type="ARBA" id="ARBA00022475"/>
    </source>
</evidence>
<dbReference type="InterPro" id="IPR001965">
    <property type="entry name" value="Znf_PHD"/>
</dbReference>
<dbReference type="Pfam" id="PF01352">
    <property type="entry name" value="KRAB"/>
    <property type="match status" value="1"/>
</dbReference>
<keyword evidence="9" id="KW-0547">Nucleotide-binding</keyword>
<feature type="compositionally biased region" description="Polar residues" evidence="18">
    <location>
        <begin position="115"/>
        <end position="125"/>
    </location>
</feature>
<dbReference type="SMART" id="SM00349">
    <property type="entry name" value="KRAB"/>
    <property type="match status" value="1"/>
</dbReference>
<evidence type="ECO:0000256" key="8">
    <source>
        <dbReference type="ARBA" id="ARBA00022737"/>
    </source>
</evidence>
<proteinExistence type="inferred from homology"/>
<dbReference type="Pfam" id="PF10513">
    <property type="entry name" value="EPL1"/>
    <property type="match status" value="1"/>
</dbReference>
<evidence type="ECO:0000313" key="24">
    <source>
        <dbReference type="Proteomes" id="UP000010556"/>
    </source>
</evidence>
<dbReference type="Proteomes" id="UP000010556">
    <property type="component" value="Unassembled WGS sequence"/>
</dbReference>
<dbReference type="GO" id="GO:0006357">
    <property type="term" value="P:regulation of transcription by RNA polymerase II"/>
    <property type="evidence" value="ECO:0007669"/>
    <property type="project" value="TreeGrafter"/>
</dbReference>
<dbReference type="Gene3D" id="2.160.20.70">
    <property type="match status" value="1"/>
</dbReference>
<keyword evidence="5" id="KW-1003">Cell membrane</keyword>
<dbReference type="SMART" id="SM00673">
    <property type="entry name" value="CARP"/>
    <property type="match status" value="2"/>
</dbReference>
<dbReference type="SMART" id="SM00249">
    <property type="entry name" value="PHD"/>
    <property type="match status" value="2"/>
</dbReference>
<dbReference type="InterPro" id="IPR013083">
    <property type="entry name" value="Znf_RING/FYVE/PHD"/>
</dbReference>
<dbReference type="InterPro" id="IPR050701">
    <property type="entry name" value="Histone_Mod_Regulator"/>
</dbReference>
<evidence type="ECO:0000259" key="19">
    <source>
        <dbReference type="PROSITE" id="PS50016"/>
    </source>
</evidence>
<feature type="domain" description="PHD-type" evidence="22">
    <location>
        <begin position="757"/>
        <end position="871"/>
    </location>
</feature>
<evidence type="ECO:0000259" key="22">
    <source>
        <dbReference type="PROSITE" id="PS51805"/>
    </source>
</evidence>
<evidence type="ECO:0000259" key="20">
    <source>
        <dbReference type="PROSITE" id="PS50805"/>
    </source>
</evidence>
<dbReference type="Pfam" id="PF13831">
    <property type="entry name" value="PHD_2"/>
    <property type="match status" value="1"/>
</dbReference>
<dbReference type="InterPro" id="IPR006599">
    <property type="entry name" value="CARP_motif"/>
</dbReference>
<dbReference type="InterPro" id="IPR012945">
    <property type="entry name" value="Tubulin-bd_cofactor_C_dom"/>
</dbReference>
<keyword evidence="4" id="KW-0343">GTPase activation</keyword>
<dbReference type="GO" id="GO:0005886">
    <property type="term" value="C:plasma membrane"/>
    <property type="evidence" value="ECO:0007669"/>
    <property type="project" value="UniProtKB-SubCell"/>
</dbReference>
<evidence type="ECO:0000256" key="4">
    <source>
        <dbReference type="ARBA" id="ARBA00022468"/>
    </source>
</evidence>
<dbReference type="PROSITE" id="PS50805">
    <property type="entry name" value="KRAB"/>
    <property type="match status" value="1"/>
</dbReference>
<evidence type="ECO:0000256" key="9">
    <source>
        <dbReference type="ARBA" id="ARBA00022741"/>
    </source>
</evidence>
<dbReference type="InterPro" id="IPR017901">
    <property type="entry name" value="C-CAP_CF_C-like"/>
</dbReference>
<dbReference type="FunFam" id="3.30.40.10:FF:000004">
    <property type="entry name" value="Jade family PHD finger 2"/>
    <property type="match status" value="1"/>
</dbReference>
<reference evidence="24" key="1">
    <citation type="journal article" date="2013" name="Science">
        <title>Comparative analysis of bat genomes provides insight into the evolution of flight and immunity.</title>
        <authorList>
            <person name="Zhang G."/>
            <person name="Cowled C."/>
            <person name="Shi Z."/>
            <person name="Huang Z."/>
            <person name="Bishop-Lilly K.A."/>
            <person name="Fang X."/>
            <person name="Wynne J.W."/>
            <person name="Xiong Z."/>
            <person name="Baker M.L."/>
            <person name="Zhao W."/>
            <person name="Tachedjian M."/>
            <person name="Zhu Y."/>
            <person name="Zhou P."/>
            <person name="Jiang X."/>
            <person name="Ng J."/>
            <person name="Yang L."/>
            <person name="Wu L."/>
            <person name="Xiao J."/>
            <person name="Feng Y."/>
            <person name="Chen Y."/>
            <person name="Sun X."/>
            <person name="Zhang Y."/>
            <person name="Marsh G.A."/>
            <person name="Crameri G."/>
            <person name="Broder C.C."/>
            <person name="Frey K.G."/>
            <person name="Wang L.F."/>
            <person name="Wang J."/>
        </authorList>
    </citation>
    <scope>NUCLEOTIDE SEQUENCE [LARGE SCALE GENOMIC DNA]</scope>
</reference>
<dbReference type="PANTHER" id="PTHR13793">
    <property type="entry name" value="PHD FINGER PROTEINS"/>
    <property type="match status" value="1"/>
</dbReference>
<evidence type="ECO:0000256" key="12">
    <source>
        <dbReference type="ARBA" id="ARBA00023134"/>
    </source>
</evidence>
<keyword evidence="10 17" id="KW-0863">Zinc-finger</keyword>
<evidence type="ECO:0000256" key="17">
    <source>
        <dbReference type="PROSITE-ProRule" id="PRU00146"/>
    </source>
</evidence>
<evidence type="ECO:0000256" key="14">
    <source>
        <dbReference type="ARBA" id="ARBA00023139"/>
    </source>
</evidence>
<evidence type="ECO:0000256" key="2">
    <source>
        <dbReference type="ARBA" id="ARBA00008848"/>
    </source>
</evidence>
<dbReference type="Pfam" id="PF13832">
    <property type="entry name" value="zf-HC5HC2H_2"/>
    <property type="match status" value="1"/>
</dbReference>
<dbReference type="PROSITE" id="PS51329">
    <property type="entry name" value="C_CAP_COFACTOR_C"/>
    <property type="match status" value="1"/>
</dbReference>
<evidence type="ECO:0000256" key="18">
    <source>
        <dbReference type="SAM" id="MobiDB-lite"/>
    </source>
</evidence>
<keyword evidence="13" id="KW-0472">Membrane</keyword>
<keyword evidence="7" id="KW-0479">Metal-binding</keyword>
<dbReference type="InterPro" id="IPR016098">
    <property type="entry name" value="CAP/MinC_C"/>
</dbReference>
<feature type="domain" description="KRAB" evidence="20">
    <location>
        <begin position="8"/>
        <end position="79"/>
    </location>
</feature>
<protein>
    <recommendedName>
        <fullName evidence="3">Protein XRP2</fullName>
    </recommendedName>
</protein>
<keyword evidence="8" id="KW-0677">Repeat</keyword>
<keyword evidence="15" id="KW-0449">Lipoprotein</keyword>
<dbReference type="InterPro" id="IPR019787">
    <property type="entry name" value="Znf_PHD-finger"/>
</dbReference>
<dbReference type="GO" id="GO:0008270">
    <property type="term" value="F:zinc ion binding"/>
    <property type="evidence" value="ECO:0007669"/>
    <property type="project" value="UniProtKB-KW"/>
</dbReference>
<dbReference type="PROSITE" id="PS01359">
    <property type="entry name" value="ZF_PHD_1"/>
    <property type="match status" value="1"/>
</dbReference>
<dbReference type="InterPro" id="IPR036850">
    <property type="entry name" value="NDK-like_dom_sf"/>
</dbReference>
<keyword evidence="12" id="KW-0342">GTP-binding</keyword>
<evidence type="ECO:0000256" key="1">
    <source>
        <dbReference type="ARBA" id="ARBA00004342"/>
    </source>
</evidence>
<evidence type="ECO:0000313" key="23">
    <source>
        <dbReference type="EMBL" id="ELK38086.1"/>
    </source>
</evidence>
<evidence type="ECO:0000259" key="21">
    <source>
        <dbReference type="PROSITE" id="PS51329"/>
    </source>
</evidence>
<keyword evidence="11" id="KW-0862">Zinc</keyword>
<dbReference type="FunFam" id="2.160.20.70:FF:000004">
    <property type="entry name" value="Protein XRP2"/>
    <property type="match status" value="1"/>
</dbReference>
<evidence type="ECO:0000256" key="3">
    <source>
        <dbReference type="ARBA" id="ARBA00015771"/>
    </source>
</evidence>
<gene>
    <name evidence="23" type="ORF">MDA_GLEAN10006975</name>
</gene>
<dbReference type="CDD" id="cd15671">
    <property type="entry name" value="ePHD_JADE"/>
    <property type="match status" value="1"/>
</dbReference>
<dbReference type="Gene3D" id="6.10.140.140">
    <property type="match status" value="1"/>
</dbReference>